<dbReference type="InterPro" id="IPR011050">
    <property type="entry name" value="Pectin_lyase_fold/virulence"/>
</dbReference>
<reference evidence="1" key="1">
    <citation type="submission" date="2016-10" db="EMBL/GenBank/DDBJ databases">
        <authorList>
            <person name="Benchimol M."/>
            <person name="Almeida L.G."/>
            <person name="Vasconcelos A.T."/>
            <person name="Perreira-Neves A."/>
            <person name="Rosa I.A."/>
            <person name="Tasca T."/>
            <person name="Bogo M.R."/>
            <person name="de Souza W."/>
        </authorList>
    </citation>
    <scope>NUCLEOTIDE SEQUENCE [LARGE SCALE GENOMIC DNA]</scope>
    <source>
        <strain evidence="1">K</strain>
    </source>
</reference>
<dbReference type="GeneID" id="94826666"/>
<keyword evidence="2" id="KW-1185">Reference proteome</keyword>
<dbReference type="AlphaFoldDB" id="A0A1J4KEM7"/>
<gene>
    <name evidence="1" type="ORF">TRFO_04539</name>
</gene>
<comment type="caution">
    <text evidence="1">The sequence shown here is derived from an EMBL/GenBank/DDBJ whole genome shotgun (WGS) entry which is preliminary data.</text>
</comment>
<sequence>MLNATYFLLALSSYSNSPLMMIPSSEKRYHLSIQESTFSRHICSLILTFTENHATKIGKSQFVHFQNTPLKFESEDCYIDQTLTNVVNTPIKNHEIRGSNFPDGWGHKRPFFLTGCGDVTIAGCLFDECFSGFSDGSTGGGGGIFVRQWCIVILHENIFNKCYSVDDGGAGYICQSKGSHTTGDTFNDQYTNKVDIQYCCIQNCYCTSARFGAAFILAANHATLFYASTVDTPGTSRNIHHGAQFDIQSTNITSRNVNATGGYSKYCGGMEYRAATSGFFKFQTLSKMRSSFIVAFTSLDISNLEISYCNIVQNEIYDLMDSYSGNPYPAAIHVRKRDISLSFFFFCKEFLQ</sequence>
<proteinExistence type="predicted"/>
<dbReference type="Proteomes" id="UP000179807">
    <property type="component" value="Unassembled WGS sequence"/>
</dbReference>
<organism evidence="1 2">
    <name type="scientific">Tritrichomonas foetus</name>
    <dbReference type="NCBI Taxonomy" id="1144522"/>
    <lineage>
        <taxon>Eukaryota</taxon>
        <taxon>Metamonada</taxon>
        <taxon>Parabasalia</taxon>
        <taxon>Tritrichomonadida</taxon>
        <taxon>Tritrichomonadidae</taxon>
        <taxon>Tritrichomonas</taxon>
    </lineage>
</organism>
<dbReference type="EMBL" id="MLAK01000638">
    <property type="protein sequence ID" value="OHT09466.1"/>
    <property type="molecule type" value="Genomic_DNA"/>
</dbReference>
<dbReference type="SUPFAM" id="SSF51126">
    <property type="entry name" value="Pectin lyase-like"/>
    <property type="match status" value="1"/>
</dbReference>
<dbReference type="RefSeq" id="XP_068362602.1">
    <property type="nucleotide sequence ID" value="XM_068491962.1"/>
</dbReference>
<accession>A0A1J4KEM7</accession>
<name>A0A1J4KEM7_9EUKA</name>
<protein>
    <submittedName>
        <fullName evidence="1">Uncharacterized protein</fullName>
    </submittedName>
</protein>
<dbReference type="VEuPathDB" id="TrichDB:TRFO_04539"/>
<evidence type="ECO:0000313" key="2">
    <source>
        <dbReference type="Proteomes" id="UP000179807"/>
    </source>
</evidence>
<evidence type="ECO:0000313" key="1">
    <source>
        <dbReference type="EMBL" id="OHT09466.1"/>
    </source>
</evidence>